<evidence type="ECO:0000313" key="2">
    <source>
        <dbReference type="Proteomes" id="UP000325187"/>
    </source>
</evidence>
<keyword evidence="2" id="KW-1185">Reference proteome</keyword>
<evidence type="ECO:0000313" key="1">
    <source>
        <dbReference type="EMBL" id="GER00941.1"/>
    </source>
</evidence>
<dbReference type="AlphaFoldDB" id="A0A5A7MXZ4"/>
<name>A0A5A7MXZ4_9PROT</name>
<organism evidence="1 2">
    <name type="scientific">Iodidimonas gelatinilytica</name>
    <dbReference type="NCBI Taxonomy" id="1236966"/>
    <lineage>
        <taxon>Bacteria</taxon>
        <taxon>Pseudomonadati</taxon>
        <taxon>Pseudomonadota</taxon>
        <taxon>Alphaproteobacteria</taxon>
        <taxon>Iodidimonadales</taxon>
        <taxon>Iodidimonadaceae</taxon>
        <taxon>Iodidimonas</taxon>
    </lineage>
</organism>
<dbReference type="InterPro" id="IPR021497">
    <property type="entry name" value="GTA_holin_3TM"/>
</dbReference>
<accession>A0A5A7MXZ4</accession>
<evidence type="ECO:0008006" key="3">
    <source>
        <dbReference type="Google" id="ProtNLM"/>
    </source>
</evidence>
<reference evidence="1 2" key="1">
    <citation type="submission" date="2019-09" db="EMBL/GenBank/DDBJ databases">
        <title>NBRP : Genome information of microbial organism related human and environment.</title>
        <authorList>
            <person name="Hattori M."/>
            <person name="Oshima K."/>
            <person name="Inaba H."/>
            <person name="Suda W."/>
            <person name="Sakamoto M."/>
            <person name="Iino T."/>
            <person name="Kitahara M."/>
            <person name="Oshida Y."/>
            <person name="Iida T."/>
            <person name="Kudo T."/>
            <person name="Itoh T."/>
            <person name="Ohkuma M."/>
        </authorList>
    </citation>
    <scope>NUCLEOTIDE SEQUENCE [LARGE SCALE GENOMIC DNA]</scope>
    <source>
        <strain evidence="1 2">Mie-1</strain>
    </source>
</reference>
<gene>
    <name evidence="1" type="ORF">JCM17845_15640</name>
</gene>
<dbReference type="Pfam" id="PF11351">
    <property type="entry name" value="GTA_holin_3TM"/>
    <property type="match status" value="1"/>
</dbReference>
<dbReference type="RefSeq" id="WP_150002298.1">
    <property type="nucleotide sequence ID" value="NZ_BKCM01000007.1"/>
</dbReference>
<dbReference type="Proteomes" id="UP000325187">
    <property type="component" value="Unassembled WGS sequence"/>
</dbReference>
<proteinExistence type="predicted"/>
<sequence length="135" mass="14863">MMGIPLIGDIAGAIDGILDKFIVDKDQKLKAKTQVLDHLLALNVGQLDVNKAEAAHKSIFVAGWRPFIGWVCGVALAWEFIGQPVGNWVLNLWGLELTYTLPDIASNRLMELVLAMLGMAGLRTYEKRSGVCREK</sequence>
<dbReference type="EMBL" id="BKCM01000007">
    <property type="protein sequence ID" value="GER00941.1"/>
    <property type="molecule type" value="Genomic_DNA"/>
</dbReference>
<comment type="caution">
    <text evidence="1">The sequence shown here is derived from an EMBL/GenBank/DDBJ whole genome shotgun (WGS) entry which is preliminary data.</text>
</comment>
<protein>
    <recommendedName>
        <fullName evidence="3">Holin of 3TMs, for gene-transfer release</fullName>
    </recommendedName>
</protein>